<evidence type="ECO:0000256" key="5">
    <source>
        <dbReference type="ARBA" id="ARBA00022723"/>
    </source>
</evidence>
<feature type="binding site" evidence="15">
    <location>
        <position position="194"/>
    </location>
    <ligand>
        <name>Ca(2+)</name>
        <dbReference type="ChEBI" id="CHEBI:29108"/>
        <label>2</label>
    </ligand>
</feature>
<dbReference type="GO" id="GO:0046872">
    <property type="term" value="F:metal ion binding"/>
    <property type="evidence" value="ECO:0007669"/>
    <property type="project" value="UniProtKB-UniRule"/>
</dbReference>
<sequence length="319" mass="34288">MASLLFCFLRFFTVLAVVTPAWAQLNPNYYDQICPEALPTVRRVVEQAVAVDPRMGASLLRLHFHDCFVNGCDGSILLDDTLTFTGEKTAGPNKDSARGFEVIDSIKDAVNSACYGNVVSCADILAVAARDSVVALGGASYPVQVGRRDARFASKDAANNNIPAPTLDLPALLANFQSHGLSLQDLVVLSGGHTIGLARCTTFRSRVYNETNIDVSFAATLRQGCPSAGGDNNLAPLDFSTTRVDTVYYQGLLQKKGLLHSDQQLYSGNGGQADDLVKYYSEDLDAFWVDFGVSMLKMGNISPLTGAAGEVRSNCRKVN</sequence>
<feature type="chain" id="PRO_5033092962" description="Peroxidase" evidence="18">
    <location>
        <begin position="24"/>
        <end position="319"/>
    </location>
</feature>
<comment type="similarity">
    <text evidence="2">Belongs to the peroxidase family. Ascorbate peroxidase subfamily.</text>
</comment>
<dbReference type="InterPro" id="IPR019794">
    <property type="entry name" value="Peroxidases_AS"/>
</dbReference>
<dbReference type="EC" id="1.11.1.7" evidence="18"/>
<dbReference type="FunFam" id="1.10.420.10:FF:000001">
    <property type="entry name" value="Peroxidase"/>
    <property type="match status" value="1"/>
</dbReference>
<dbReference type="PRINTS" id="PR00461">
    <property type="entry name" value="PLPEROXIDASE"/>
</dbReference>
<keyword evidence="9 17" id="KW-1015">Disulfide bond</keyword>
<evidence type="ECO:0000256" key="11">
    <source>
        <dbReference type="ARBA" id="ARBA00023283"/>
    </source>
</evidence>
<dbReference type="OrthoDB" id="2113341at2759"/>
<dbReference type="GO" id="GO:0042744">
    <property type="term" value="P:hydrogen peroxide catabolic process"/>
    <property type="evidence" value="ECO:0007669"/>
    <property type="project" value="UniProtKB-KW"/>
</dbReference>
<keyword evidence="4 18" id="KW-0349">Heme</keyword>
<keyword evidence="12 18" id="KW-0376">Hydrogen peroxide</keyword>
<feature type="binding site" evidence="15">
    <location>
        <position position="238"/>
    </location>
    <ligand>
        <name>Ca(2+)</name>
        <dbReference type="ChEBI" id="CHEBI:29108"/>
        <label>2</label>
    </ligand>
</feature>
<evidence type="ECO:0000256" key="7">
    <source>
        <dbReference type="ARBA" id="ARBA00023002"/>
    </source>
</evidence>
<evidence type="ECO:0000256" key="18">
    <source>
        <dbReference type="RuleBase" id="RU362060"/>
    </source>
</evidence>
<dbReference type="GO" id="GO:0006979">
    <property type="term" value="P:response to oxidative stress"/>
    <property type="evidence" value="ECO:0007669"/>
    <property type="project" value="UniProtKB-UniRule"/>
</dbReference>
<dbReference type="PROSITE" id="PS00436">
    <property type="entry name" value="PEROXIDASE_2"/>
    <property type="match status" value="1"/>
</dbReference>
<dbReference type="GO" id="GO:0140825">
    <property type="term" value="F:lactoperoxidase activity"/>
    <property type="evidence" value="ECO:0007669"/>
    <property type="project" value="UniProtKB-EC"/>
</dbReference>
<feature type="disulfide bond" evidence="17">
    <location>
        <begin position="200"/>
        <end position="225"/>
    </location>
</feature>
<keyword evidence="10" id="KW-0325">Glycoprotein</keyword>
<comment type="cofactor">
    <cofactor evidence="15 18">
        <name>heme b</name>
        <dbReference type="ChEBI" id="CHEBI:60344"/>
    </cofactor>
    <text evidence="15 18">Binds 1 heme b (iron(II)-protoporphyrin IX) group per subunit.</text>
</comment>
<dbReference type="InterPro" id="IPR002016">
    <property type="entry name" value="Haem_peroxidase"/>
</dbReference>
<evidence type="ECO:0000259" key="19">
    <source>
        <dbReference type="PROSITE" id="PS50873"/>
    </source>
</evidence>
<evidence type="ECO:0000256" key="15">
    <source>
        <dbReference type="PIRSR" id="PIRSR600823-3"/>
    </source>
</evidence>
<keyword evidence="8 15" id="KW-0408">Iron</keyword>
<evidence type="ECO:0000256" key="14">
    <source>
        <dbReference type="PIRSR" id="PIRSR600823-2"/>
    </source>
</evidence>
<keyword evidence="3 18" id="KW-0575">Peroxidase</keyword>
<comment type="subcellular location">
    <subcellularLocation>
        <location evidence="18">Secreted</location>
    </subcellularLocation>
</comment>
<dbReference type="InterPro" id="IPR033905">
    <property type="entry name" value="Secretory_peroxidase"/>
</dbReference>
<dbReference type="CDD" id="cd00693">
    <property type="entry name" value="secretory_peroxidase"/>
    <property type="match status" value="1"/>
</dbReference>
<evidence type="ECO:0000256" key="2">
    <source>
        <dbReference type="ARBA" id="ARBA00006873"/>
    </source>
</evidence>
<keyword evidence="7 18" id="KW-0560">Oxidoreductase</keyword>
<dbReference type="PANTHER" id="PTHR31388">
    <property type="entry name" value="PEROXIDASE 72-RELATED"/>
    <property type="match status" value="1"/>
</dbReference>
<comment type="similarity">
    <text evidence="18">Belongs to the peroxidase family. Classical plant (class III) peroxidase subfamily.</text>
</comment>
<feature type="binding site" evidence="15">
    <location>
        <position position="75"/>
    </location>
    <ligand>
        <name>Ca(2+)</name>
        <dbReference type="ChEBI" id="CHEBI:29108"/>
        <label>1</label>
    </ligand>
</feature>
<evidence type="ECO:0000256" key="10">
    <source>
        <dbReference type="ARBA" id="ARBA00023180"/>
    </source>
</evidence>
<comment type="cofactor">
    <cofactor evidence="15 18">
        <name>Ca(2+)</name>
        <dbReference type="ChEBI" id="CHEBI:29108"/>
    </cofactor>
    <text evidence="15 18">Binds 2 calcium ions per subunit.</text>
</comment>
<feature type="binding site" description="axial binding residue" evidence="15">
    <location>
        <position position="193"/>
    </location>
    <ligand>
        <name>heme b</name>
        <dbReference type="ChEBI" id="CHEBI:60344"/>
    </ligand>
    <ligandPart>
        <name>Fe</name>
        <dbReference type="ChEBI" id="CHEBI:18248"/>
    </ligandPart>
</feature>
<dbReference type="SUPFAM" id="SSF48113">
    <property type="entry name" value="Heme-dependent peroxidases"/>
    <property type="match status" value="1"/>
</dbReference>
<feature type="active site" description="Proton acceptor" evidence="13">
    <location>
        <position position="65"/>
    </location>
</feature>
<name>A0A843UM61_COLES</name>
<evidence type="ECO:0000256" key="3">
    <source>
        <dbReference type="ARBA" id="ARBA00022559"/>
    </source>
</evidence>
<dbReference type="PRINTS" id="PR00458">
    <property type="entry name" value="PEROXIDASE"/>
</dbReference>
<dbReference type="PROSITE" id="PS00435">
    <property type="entry name" value="PEROXIDASE_1"/>
    <property type="match status" value="1"/>
</dbReference>
<feature type="binding site" evidence="15">
    <location>
        <position position="241"/>
    </location>
    <ligand>
        <name>Ca(2+)</name>
        <dbReference type="ChEBI" id="CHEBI:29108"/>
        <label>2</label>
    </ligand>
</feature>
<dbReference type="GO" id="GO:0020037">
    <property type="term" value="F:heme binding"/>
    <property type="evidence" value="ECO:0007669"/>
    <property type="project" value="UniProtKB-UniRule"/>
</dbReference>
<dbReference type="EMBL" id="NMUH01000970">
    <property type="protein sequence ID" value="MQL87342.1"/>
    <property type="molecule type" value="Genomic_DNA"/>
</dbReference>
<dbReference type="AlphaFoldDB" id="A0A843UM61"/>
<organism evidence="20 21">
    <name type="scientific">Colocasia esculenta</name>
    <name type="common">Wild taro</name>
    <name type="synonym">Arum esculentum</name>
    <dbReference type="NCBI Taxonomy" id="4460"/>
    <lineage>
        <taxon>Eukaryota</taxon>
        <taxon>Viridiplantae</taxon>
        <taxon>Streptophyta</taxon>
        <taxon>Embryophyta</taxon>
        <taxon>Tracheophyta</taxon>
        <taxon>Spermatophyta</taxon>
        <taxon>Magnoliopsida</taxon>
        <taxon>Liliopsida</taxon>
        <taxon>Araceae</taxon>
        <taxon>Aroideae</taxon>
        <taxon>Colocasieae</taxon>
        <taxon>Colocasia</taxon>
    </lineage>
</organism>
<dbReference type="SMR" id="A0A843UM61"/>
<feature type="binding site" evidence="15">
    <location>
        <position position="245"/>
    </location>
    <ligand>
        <name>Ca(2+)</name>
        <dbReference type="ChEBI" id="CHEBI:29108"/>
        <label>2</label>
    </ligand>
</feature>
<evidence type="ECO:0000256" key="1">
    <source>
        <dbReference type="ARBA" id="ARBA00000189"/>
    </source>
</evidence>
<evidence type="ECO:0000256" key="4">
    <source>
        <dbReference type="ARBA" id="ARBA00022617"/>
    </source>
</evidence>
<dbReference type="GO" id="GO:0005576">
    <property type="term" value="C:extracellular region"/>
    <property type="evidence" value="ECO:0007669"/>
    <property type="project" value="UniProtKB-SubCell"/>
</dbReference>
<feature type="disulfide bond" evidence="17">
    <location>
        <begin position="67"/>
        <end position="72"/>
    </location>
</feature>
<evidence type="ECO:0000256" key="8">
    <source>
        <dbReference type="ARBA" id="ARBA00023004"/>
    </source>
</evidence>
<dbReference type="PROSITE" id="PS50873">
    <property type="entry name" value="PEROXIDASE_4"/>
    <property type="match status" value="1"/>
</dbReference>
<feature type="binding site" evidence="15">
    <location>
        <position position="71"/>
    </location>
    <ligand>
        <name>Ca(2+)</name>
        <dbReference type="ChEBI" id="CHEBI:29108"/>
        <label>1</label>
    </ligand>
</feature>
<comment type="catalytic activity">
    <reaction evidence="1 18">
        <text>2 a phenolic donor + H2O2 = 2 a phenolic radical donor + 2 H2O</text>
        <dbReference type="Rhea" id="RHEA:56136"/>
        <dbReference type="ChEBI" id="CHEBI:15377"/>
        <dbReference type="ChEBI" id="CHEBI:16240"/>
        <dbReference type="ChEBI" id="CHEBI:139520"/>
        <dbReference type="ChEBI" id="CHEBI:139521"/>
        <dbReference type="EC" id="1.11.1.7"/>
    </reaction>
</comment>
<protein>
    <recommendedName>
        <fullName evidence="18">Peroxidase</fullName>
        <ecNumber evidence="18">1.11.1.7</ecNumber>
    </recommendedName>
</protein>
<evidence type="ECO:0000313" key="20">
    <source>
        <dbReference type="EMBL" id="MQL87342.1"/>
    </source>
</evidence>
<feature type="site" description="Transition state stabilizer" evidence="16">
    <location>
        <position position="61"/>
    </location>
</feature>
<dbReference type="Proteomes" id="UP000652761">
    <property type="component" value="Unassembled WGS sequence"/>
</dbReference>
<feature type="signal peptide" evidence="18">
    <location>
        <begin position="1"/>
        <end position="23"/>
    </location>
</feature>
<comment type="function">
    <text evidence="18">Removal of H(2)O(2), oxidation of toxic reductants, biosynthesis and degradation of lignin, suberization, auxin catabolism, response to environmental stresses such as wounding, pathogen attack and oxidative stress.</text>
</comment>
<dbReference type="Pfam" id="PF00141">
    <property type="entry name" value="peroxidase"/>
    <property type="match status" value="1"/>
</dbReference>
<keyword evidence="18" id="KW-0732">Signal</keyword>
<feature type="binding site" evidence="14">
    <location>
        <position position="163"/>
    </location>
    <ligand>
        <name>substrate</name>
    </ligand>
</feature>
<dbReference type="FunFam" id="1.10.520.10:FF:000009">
    <property type="entry name" value="Peroxidase"/>
    <property type="match status" value="1"/>
</dbReference>
<feature type="binding site" evidence="15">
    <location>
        <position position="87"/>
    </location>
    <ligand>
        <name>Ca(2+)</name>
        <dbReference type="ChEBI" id="CHEBI:29108"/>
        <label>1</label>
    </ligand>
</feature>
<keyword evidence="6 15" id="KW-0106">Calcium</keyword>
<keyword evidence="21" id="KW-1185">Reference proteome</keyword>
<keyword evidence="18" id="KW-0964">Secreted</keyword>
<feature type="binding site" evidence="15">
    <location>
        <position position="66"/>
    </location>
    <ligand>
        <name>Ca(2+)</name>
        <dbReference type="ChEBI" id="CHEBI:29108"/>
        <label>1</label>
    </ligand>
</feature>
<dbReference type="Gene3D" id="1.10.520.10">
    <property type="match status" value="1"/>
</dbReference>
<evidence type="ECO:0000256" key="16">
    <source>
        <dbReference type="PIRSR" id="PIRSR600823-4"/>
    </source>
</evidence>
<evidence type="ECO:0000256" key="12">
    <source>
        <dbReference type="ARBA" id="ARBA00023324"/>
    </source>
</evidence>
<keyword evidence="11" id="KW-0873">Pyrrolidone carboxylic acid</keyword>
<dbReference type="InterPro" id="IPR010255">
    <property type="entry name" value="Haem_peroxidase_sf"/>
</dbReference>
<comment type="caution">
    <text evidence="20">The sequence shown here is derived from an EMBL/GenBank/DDBJ whole genome shotgun (WGS) entry which is preliminary data.</text>
</comment>
<gene>
    <name evidence="20" type="ORF">Taro_019882</name>
</gene>
<feature type="disulfide bond" evidence="17">
    <location>
        <begin position="34"/>
        <end position="114"/>
    </location>
</feature>
<dbReference type="InterPro" id="IPR019793">
    <property type="entry name" value="Peroxidases_heam-ligand_BS"/>
</dbReference>
<proteinExistence type="inferred from homology"/>
<evidence type="ECO:0000256" key="9">
    <source>
        <dbReference type="ARBA" id="ARBA00023157"/>
    </source>
</evidence>
<feature type="disulfide bond" evidence="17">
    <location>
        <begin position="121"/>
        <end position="315"/>
    </location>
</feature>
<evidence type="ECO:0000256" key="17">
    <source>
        <dbReference type="PIRSR" id="PIRSR600823-5"/>
    </source>
</evidence>
<reference evidence="20" key="1">
    <citation type="submission" date="2017-07" db="EMBL/GenBank/DDBJ databases">
        <title>Taro Niue Genome Assembly and Annotation.</title>
        <authorList>
            <person name="Atibalentja N."/>
            <person name="Keating K."/>
            <person name="Fields C.J."/>
        </authorList>
    </citation>
    <scope>NUCLEOTIDE SEQUENCE</scope>
    <source>
        <strain evidence="20">Niue_2</strain>
        <tissue evidence="20">Leaf</tissue>
    </source>
</reference>
<evidence type="ECO:0000313" key="21">
    <source>
        <dbReference type="Proteomes" id="UP000652761"/>
    </source>
</evidence>
<accession>A0A843UM61</accession>
<feature type="binding site" evidence="15">
    <location>
        <position position="69"/>
    </location>
    <ligand>
        <name>Ca(2+)</name>
        <dbReference type="ChEBI" id="CHEBI:29108"/>
        <label>1</label>
    </ligand>
</feature>
<evidence type="ECO:0000256" key="6">
    <source>
        <dbReference type="ARBA" id="ARBA00022837"/>
    </source>
</evidence>
<feature type="domain" description="Plant heme peroxidase family profile" evidence="19">
    <location>
        <begin position="24"/>
        <end position="319"/>
    </location>
</feature>
<dbReference type="InterPro" id="IPR000823">
    <property type="entry name" value="Peroxidase_pln"/>
</dbReference>
<keyword evidence="5 15" id="KW-0479">Metal-binding</keyword>
<dbReference type="PANTHER" id="PTHR31388:SF123">
    <property type="entry name" value="PEROXIDASE RIP1"/>
    <property type="match status" value="1"/>
</dbReference>
<evidence type="ECO:0000256" key="13">
    <source>
        <dbReference type="PIRSR" id="PIRSR600823-1"/>
    </source>
</evidence>
<feature type="binding site" evidence="15">
    <location>
        <position position="73"/>
    </location>
    <ligand>
        <name>Ca(2+)</name>
        <dbReference type="ChEBI" id="CHEBI:29108"/>
        <label>1</label>
    </ligand>
</feature>
<dbReference type="Gene3D" id="1.10.420.10">
    <property type="entry name" value="Peroxidase, domain 2"/>
    <property type="match status" value="1"/>
</dbReference>